<proteinExistence type="predicted"/>
<sequence length="97" mass="10810">MKKCVIYGLFHLTTRRKGFIFSLTSSRSTVAHMVSDEPFMLYTTVNNDDDEVDESDGDDVVSSQSESDDDNDPEEGELQTPLNPVNLVNPVTENIVP</sequence>
<name>A0ACC0BRN4_CATRO</name>
<keyword evidence="2" id="KW-1185">Reference proteome</keyword>
<evidence type="ECO:0000313" key="2">
    <source>
        <dbReference type="Proteomes" id="UP001060085"/>
    </source>
</evidence>
<dbReference type="EMBL" id="CM044702">
    <property type="protein sequence ID" value="KAI5675350.1"/>
    <property type="molecule type" value="Genomic_DNA"/>
</dbReference>
<reference evidence="2" key="1">
    <citation type="journal article" date="2023" name="Nat. Plants">
        <title>Single-cell RNA sequencing provides a high-resolution roadmap for understanding the multicellular compartmentation of specialized metabolism.</title>
        <authorList>
            <person name="Sun S."/>
            <person name="Shen X."/>
            <person name="Li Y."/>
            <person name="Li Y."/>
            <person name="Wang S."/>
            <person name="Li R."/>
            <person name="Zhang H."/>
            <person name="Shen G."/>
            <person name="Guo B."/>
            <person name="Wei J."/>
            <person name="Xu J."/>
            <person name="St-Pierre B."/>
            <person name="Chen S."/>
            <person name="Sun C."/>
        </authorList>
    </citation>
    <scope>NUCLEOTIDE SEQUENCE [LARGE SCALE GENOMIC DNA]</scope>
</reference>
<gene>
    <name evidence="1" type="ORF">M9H77_06300</name>
</gene>
<protein>
    <submittedName>
        <fullName evidence="1">Uncharacterized protein</fullName>
    </submittedName>
</protein>
<accession>A0ACC0BRN4</accession>
<dbReference type="Proteomes" id="UP001060085">
    <property type="component" value="Linkage Group LG02"/>
</dbReference>
<comment type="caution">
    <text evidence="1">The sequence shown here is derived from an EMBL/GenBank/DDBJ whole genome shotgun (WGS) entry which is preliminary data.</text>
</comment>
<organism evidence="1 2">
    <name type="scientific">Catharanthus roseus</name>
    <name type="common">Madagascar periwinkle</name>
    <name type="synonym">Vinca rosea</name>
    <dbReference type="NCBI Taxonomy" id="4058"/>
    <lineage>
        <taxon>Eukaryota</taxon>
        <taxon>Viridiplantae</taxon>
        <taxon>Streptophyta</taxon>
        <taxon>Embryophyta</taxon>
        <taxon>Tracheophyta</taxon>
        <taxon>Spermatophyta</taxon>
        <taxon>Magnoliopsida</taxon>
        <taxon>eudicotyledons</taxon>
        <taxon>Gunneridae</taxon>
        <taxon>Pentapetalae</taxon>
        <taxon>asterids</taxon>
        <taxon>lamiids</taxon>
        <taxon>Gentianales</taxon>
        <taxon>Apocynaceae</taxon>
        <taxon>Rauvolfioideae</taxon>
        <taxon>Vinceae</taxon>
        <taxon>Catharanthinae</taxon>
        <taxon>Catharanthus</taxon>
    </lineage>
</organism>
<evidence type="ECO:0000313" key="1">
    <source>
        <dbReference type="EMBL" id="KAI5675350.1"/>
    </source>
</evidence>